<proteinExistence type="predicted"/>
<dbReference type="Proteomes" id="UP000533637">
    <property type="component" value="Unassembled WGS sequence"/>
</dbReference>
<keyword evidence="1" id="KW-0812">Transmembrane</keyword>
<sequence>METKEKNVEEYTHPQGVEVKVSAARVNLTMLGFIVVFVAAGVMLFNYVWGEASSYSAGYELGSIVRLRALSIKGAIIMFLCCLVYTLIQYGLLYWFSGKDRQALRWNTDWKSWGFLLKKPLLLKYYRVALLSPFILLGVFPMIHGFSTGNSAVYFTGIFCVVASAADCYYFWKLRSFDSDDKIVDGDESLSATIIKGTY</sequence>
<gene>
    <name evidence="2" type="ORF">GGQ57_002788</name>
</gene>
<organism evidence="2 3">
    <name type="scientific">Parabacteroides faecis</name>
    <dbReference type="NCBI Taxonomy" id="1217282"/>
    <lineage>
        <taxon>Bacteria</taxon>
        <taxon>Pseudomonadati</taxon>
        <taxon>Bacteroidota</taxon>
        <taxon>Bacteroidia</taxon>
        <taxon>Bacteroidales</taxon>
        <taxon>Tannerellaceae</taxon>
        <taxon>Parabacteroides</taxon>
    </lineage>
</organism>
<evidence type="ECO:0000313" key="2">
    <source>
        <dbReference type="EMBL" id="MBB4622879.1"/>
    </source>
</evidence>
<evidence type="ECO:0000313" key="3">
    <source>
        <dbReference type="Proteomes" id="UP000533637"/>
    </source>
</evidence>
<dbReference type="RefSeq" id="WP_122351728.1">
    <property type="nucleotide sequence ID" value="NZ_BMPB01000005.1"/>
</dbReference>
<name>A0ABR6KNA7_9BACT</name>
<comment type="caution">
    <text evidence="2">The sequence shown here is derived from an EMBL/GenBank/DDBJ whole genome shotgun (WGS) entry which is preliminary data.</text>
</comment>
<feature type="transmembrane region" description="Helical" evidence="1">
    <location>
        <begin position="28"/>
        <end position="49"/>
    </location>
</feature>
<evidence type="ECO:0000256" key="1">
    <source>
        <dbReference type="SAM" id="Phobius"/>
    </source>
</evidence>
<keyword evidence="1" id="KW-1133">Transmembrane helix</keyword>
<accession>A0ABR6KNA7</accession>
<keyword evidence="1" id="KW-0472">Membrane</keyword>
<feature type="transmembrane region" description="Helical" evidence="1">
    <location>
        <begin position="69"/>
        <end position="96"/>
    </location>
</feature>
<feature type="transmembrane region" description="Helical" evidence="1">
    <location>
        <begin position="152"/>
        <end position="172"/>
    </location>
</feature>
<keyword evidence="3" id="KW-1185">Reference proteome</keyword>
<dbReference type="EMBL" id="JACHOC010000005">
    <property type="protein sequence ID" value="MBB4622879.1"/>
    <property type="molecule type" value="Genomic_DNA"/>
</dbReference>
<evidence type="ECO:0008006" key="4">
    <source>
        <dbReference type="Google" id="ProtNLM"/>
    </source>
</evidence>
<protein>
    <recommendedName>
        <fullName evidence="4">DUF3267 domain-containing protein</fullName>
    </recommendedName>
</protein>
<feature type="transmembrane region" description="Helical" evidence="1">
    <location>
        <begin position="125"/>
        <end position="146"/>
    </location>
</feature>
<reference evidence="2 3" key="1">
    <citation type="submission" date="2020-08" db="EMBL/GenBank/DDBJ databases">
        <title>Genomic Encyclopedia of Type Strains, Phase IV (KMG-IV): sequencing the most valuable type-strain genomes for metagenomic binning, comparative biology and taxonomic classification.</title>
        <authorList>
            <person name="Goeker M."/>
        </authorList>
    </citation>
    <scope>NUCLEOTIDE SEQUENCE [LARGE SCALE GENOMIC DNA]</scope>
    <source>
        <strain evidence="2 3">DSM 102983</strain>
    </source>
</reference>